<dbReference type="GeneID" id="110082804"/>
<feature type="compositionally biased region" description="Basic and acidic residues" evidence="1">
    <location>
        <begin position="1"/>
        <end position="13"/>
    </location>
</feature>
<sequence>MKTREDQLAHGQDRPGQSSCPEVKRILLREEKEDPGLLQAGDQLEEKDRLEAGSWRLDFESQSVHEEIYWGCFYFFPWLRMCKKDKREPPS</sequence>
<accession>A0ABM5FUS8</accession>
<gene>
    <name evidence="3" type="primary">LOC110082804</name>
</gene>
<evidence type="ECO:0000256" key="1">
    <source>
        <dbReference type="SAM" id="MobiDB-lite"/>
    </source>
</evidence>
<dbReference type="RefSeq" id="XP_072849131.1">
    <property type="nucleotide sequence ID" value="XM_072993030.1"/>
</dbReference>
<evidence type="ECO:0000313" key="2">
    <source>
        <dbReference type="Proteomes" id="UP001652642"/>
    </source>
</evidence>
<evidence type="ECO:0000313" key="3">
    <source>
        <dbReference type="RefSeq" id="XP_072849131.1"/>
    </source>
</evidence>
<protein>
    <submittedName>
        <fullName evidence="3">Uncharacterized protein</fullName>
    </submittedName>
</protein>
<keyword evidence="2" id="KW-1185">Reference proteome</keyword>
<feature type="region of interest" description="Disordered" evidence="1">
    <location>
        <begin position="1"/>
        <end position="21"/>
    </location>
</feature>
<proteinExistence type="predicted"/>
<dbReference type="Proteomes" id="UP001652642">
    <property type="component" value="Chromosome 2"/>
</dbReference>
<organism evidence="2 3">
    <name type="scientific">Pogona vitticeps</name>
    <name type="common">central bearded dragon</name>
    <dbReference type="NCBI Taxonomy" id="103695"/>
    <lineage>
        <taxon>Eukaryota</taxon>
        <taxon>Metazoa</taxon>
        <taxon>Chordata</taxon>
        <taxon>Craniata</taxon>
        <taxon>Vertebrata</taxon>
        <taxon>Euteleostomi</taxon>
        <taxon>Lepidosauria</taxon>
        <taxon>Squamata</taxon>
        <taxon>Bifurcata</taxon>
        <taxon>Unidentata</taxon>
        <taxon>Episquamata</taxon>
        <taxon>Toxicofera</taxon>
        <taxon>Iguania</taxon>
        <taxon>Acrodonta</taxon>
        <taxon>Agamidae</taxon>
        <taxon>Amphibolurinae</taxon>
        <taxon>Pogona</taxon>
    </lineage>
</organism>
<reference evidence="2" key="1">
    <citation type="submission" date="2025-05" db="UniProtKB">
        <authorList>
            <consortium name="RefSeq"/>
        </authorList>
    </citation>
    <scope>NUCLEOTIDE SEQUENCE [LARGE SCALE GENOMIC DNA]</scope>
</reference>
<name>A0ABM5FUS8_9SAUR</name>
<reference evidence="3" key="2">
    <citation type="submission" date="2025-08" db="UniProtKB">
        <authorList>
            <consortium name="RefSeq"/>
        </authorList>
    </citation>
    <scope>IDENTIFICATION</scope>
</reference>